<dbReference type="Pfam" id="PF12796">
    <property type="entry name" value="Ank_2"/>
    <property type="match status" value="4"/>
</dbReference>
<name>A0A6A6TUS8_9PEZI</name>
<feature type="repeat" description="ANK" evidence="3">
    <location>
        <begin position="1409"/>
        <end position="1442"/>
    </location>
</feature>
<dbReference type="SMART" id="SM00248">
    <property type="entry name" value="ANK"/>
    <property type="match status" value="13"/>
</dbReference>
<dbReference type="EMBL" id="MU004245">
    <property type="protein sequence ID" value="KAF2663510.1"/>
    <property type="molecule type" value="Genomic_DNA"/>
</dbReference>
<feature type="repeat" description="ANK" evidence="3">
    <location>
        <begin position="1105"/>
        <end position="1137"/>
    </location>
</feature>
<feature type="repeat" description="ANK" evidence="3">
    <location>
        <begin position="1236"/>
        <end position="1268"/>
    </location>
</feature>
<feature type="repeat" description="ANK" evidence="3">
    <location>
        <begin position="1138"/>
        <end position="1170"/>
    </location>
</feature>
<dbReference type="Pfam" id="PF24883">
    <property type="entry name" value="NPHP3_N"/>
    <property type="match status" value="1"/>
</dbReference>
<accession>A0A6A6TUS8</accession>
<reference evidence="5" key="1">
    <citation type="journal article" date="2020" name="Stud. Mycol.">
        <title>101 Dothideomycetes genomes: a test case for predicting lifestyles and emergence of pathogens.</title>
        <authorList>
            <person name="Haridas S."/>
            <person name="Albert R."/>
            <person name="Binder M."/>
            <person name="Bloem J."/>
            <person name="Labutti K."/>
            <person name="Salamov A."/>
            <person name="Andreopoulos B."/>
            <person name="Baker S."/>
            <person name="Barry K."/>
            <person name="Bills G."/>
            <person name="Bluhm B."/>
            <person name="Cannon C."/>
            <person name="Castanera R."/>
            <person name="Culley D."/>
            <person name="Daum C."/>
            <person name="Ezra D."/>
            <person name="Gonzalez J."/>
            <person name="Henrissat B."/>
            <person name="Kuo A."/>
            <person name="Liang C."/>
            <person name="Lipzen A."/>
            <person name="Lutzoni F."/>
            <person name="Magnuson J."/>
            <person name="Mondo S."/>
            <person name="Nolan M."/>
            <person name="Ohm R."/>
            <person name="Pangilinan J."/>
            <person name="Park H.-J."/>
            <person name="Ramirez L."/>
            <person name="Alfaro M."/>
            <person name="Sun H."/>
            <person name="Tritt A."/>
            <person name="Yoshinaga Y."/>
            <person name="Zwiers L.-H."/>
            <person name="Turgeon B."/>
            <person name="Goodwin S."/>
            <person name="Spatafora J."/>
            <person name="Crous P."/>
            <person name="Grigoriev I."/>
        </authorList>
    </citation>
    <scope>NUCLEOTIDE SEQUENCE</scope>
    <source>
        <strain evidence="5">CBS 115976</strain>
    </source>
</reference>
<dbReference type="InterPro" id="IPR056884">
    <property type="entry name" value="NPHP3-like_N"/>
</dbReference>
<protein>
    <submittedName>
        <fullName evidence="5">Ankyrin</fullName>
    </submittedName>
</protein>
<evidence type="ECO:0000256" key="3">
    <source>
        <dbReference type="PROSITE-ProRule" id="PRU00023"/>
    </source>
</evidence>
<evidence type="ECO:0000259" key="4">
    <source>
        <dbReference type="Pfam" id="PF24883"/>
    </source>
</evidence>
<keyword evidence="2 3" id="KW-0040">ANK repeat</keyword>
<dbReference type="InterPro" id="IPR036770">
    <property type="entry name" value="Ankyrin_rpt-contain_sf"/>
</dbReference>
<sequence length="1475" mass="163654">MTDGSPLPASRPLGLRPVFPRPGVENNTTMDIIAVHGLETEPRGRAVNWLKDFDMLPLAIPTARIWTFDYNANYSDNAQQVTLSGLASTFLSHLKDNFEELRGREILFIGSCFGGIVVADALVQASHETDQASKSRDLLDQTIGAIFLGTPLRGSAAARPAIWKNMLSSVFIGTEASNLLLADLTEYSSRLQSLLEEFARLVVRRKRPIQIICFYETRVTTISKAVFWGLFPDRFMLLVDEQSACIDGHPKFPLDVRHAMMNKFRGRTDPSFVLVAGRLKEMVESSSATALSEEEQECMGDLAFDHQSLKNLSPQRTPGTCHWLTSHEKFVDWRQGTTSDVLWVTAGPGCGKSTLMRALIDEKLLYASSSSAQSFVAPPTVCYYFFKDDRFRGSAANALMSLLHQICLQKHKLIPLVTRLCELYWKNYSLSALWESLLEVAGDPLAGLIIVVMDGLDECQNQELQRDRLIELVRDFYSARTDLKGTLKFILTGRPYQKIQFKFGSILNSIHLDGDLLSTQINKEINIMIQQRMIDVRDSLKISPEAEKYLVENMIAMENKTYLWAYLMIEEMILSLESSYSSLASLIAVLPKSVDDAYEKILARVTDHFQARIMMNLILAADRPLASEELDFALKIAKNQIHVKQGTAKKFNFSFDVEMDEPETFRAKVRNTCGLFINIVDGHVYLLHQTAKEFLTSDTQDNATLDVNAGNTQVSTWKSTFPQREADVTILRACMKTLLLVYAEMPLVDDQEFGKDNIAASWELEYDSAGSEWECDSENHELTKGAQMSAFFDYAICYWISHFVNCEPHRHKDTVSDAYQLCNPQLTNIGRFYPYVPKKTATLFAASKGLDSVLHMLIQKGEQDLTTVGGHCTWPPLLWAIREQHEAVVRTLLETKRISLDTKYKEMSALCLAVCKNNVAIAEQLITAGAYIHTTDVSSFMDEVNIDTNWPDYIPEKRTLPMIAAALGSATMVKLLLYHGADVSFGREDQAPSESKQSNTIESLQRLNQPKQGIGGTAPVVTTSYSTSKFLYSHWCPHKLSMVPWVISSKESKEKVRRRHPLLRGLNEKNWTILHWAKISGCKDTFKELLRSRPVMPNLEAKIPNGQTILSEYAGEGNQDIVQILLEAGAEVNTQDNRGRSPLMYAALGGHRAVFKLVLRKDADVTIKCEGGYNVLSYTMNAKHDDLCVLLVAAGACNLADNAEVFFFLTSAAYFGLEGTVKRLLATGVDANGMFQGYTPIMAAASGKSGSVVELLIDKGVDINVVHNGRSAIGCAAGTQSHSVVQLLYHISNKAALEAALLQADLYAVYPSDQSGDCISFRIIEDILSTRAVDVNVVNSVGHTPLFLAVLAGNSTVVAYLIGVYEADANLSDENGVTPLMAAVCQGSDMMTLLLIEKGRAKVDSIDKHGRTALIWAAKTGNDSTAKILLVEGKADLSLLDKDGCTASMCAESEGKSETVKLLKKIDDSQWGPKW</sequence>
<dbReference type="InterPro" id="IPR029058">
    <property type="entry name" value="AB_hydrolase_fold"/>
</dbReference>
<evidence type="ECO:0000256" key="1">
    <source>
        <dbReference type="ARBA" id="ARBA00022737"/>
    </source>
</evidence>
<dbReference type="PROSITE" id="PS50088">
    <property type="entry name" value="ANK_REPEAT"/>
    <property type="match status" value="4"/>
</dbReference>
<evidence type="ECO:0000313" key="5">
    <source>
        <dbReference type="EMBL" id="KAF2663510.1"/>
    </source>
</evidence>
<dbReference type="OrthoDB" id="194358at2759"/>
<keyword evidence="6" id="KW-1185">Reference proteome</keyword>
<dbReference type="PROSITE" id="PS50297">
    <property type="entry name" value="ANK_REP_REGION"/>
    <property type="match status" value="3"/>
</dbReference>
<dbReference type="Proteomes" id="UP000799302">
    <property type="component" value="Unassembled WGS sequence"/>
</dbReference>
<dbReference type="Pfam" id="PF00023">
    <property type="entry name" value="Ank"/>
    <property type="match status" value="2"/>
</dbReference>
<feature type="domain" description="Nephrocystin 3-like N-terminal" evidence="4">
    <location>
        <begin position="319"/>
        <end position="494"/>
    </location>
</feature>
<dbReference type="Gene3D" id="3.40.50.300">
    <property type="entry name" value="P-loop containing nucleotide triphosphate hydrolases"/>
    <property type="match status" value="1"/>
</dbReference>
<organism evidence="5 6">
    <name type="scientific">Microthyrium microscopicum</name>
    <dbReference type="NCBI Taxonomy" id="703497"/>
    <lineage>
        <taxon>Eukaryota</taxon>
        <taxon>Fungi</taxon>
        <taxon>Dikarya</taxon>
        <taxon>Ascomycota</taxon>
        <taxon>Pezizomycotina</taxon>
        <taxon>Dothideomycetes</taxon>
        <taxon>Dothideomycetes incertae sedis</taxon>
        <taxon>Microthyriales</taxon>
        <taxon>Microthyriaceae</taxon>
        <taxon>Microthyrium</taxon>
    </lineage>
</organism>
<evidence type="ECO:0000256" key="2">
    <source>
        <dbReference type="ARBA" id="ARBA00023043"/>
    </source>
</evidence>
<proteinExistence type="predicted"/>
<dbReference type="Gene3D" id="1.25.40.20">
    <property type="entry name" value="Ankyrin repeat-containing domain"/>
    <property type="match status" value="4"/>
</dbReference>
<dbReference type="SUPFAM" id="SSF48403">
    <property type="entry name" value="Ankyrin repeat"/>
    <property type="match status" value="3"/>
</dbReference>
<dbReference type="InterPro" id="IPR027417">
    <property type="entry name" value="P-loop_NTPase"/>
</dbReference>
<dbReference type="PANTHER" id="PTHR24198:SF165">
    <property type="entry name" value="ANKYRIN REPEAT-CONTAINING PROTEIN-RELATED"/>
    <property type="match status" value="1"/>
</dbReference>
<keyword evidence="1" id="KW-0677">Repeat</keyword>
<dbReference type="SUPFAM" id="SSF53474">
    <property type="entry name" value="alpha/beta-Hydrolases"/>
    <property type="match status" value="1"/>
</dbReference>
<dbReference type="InterPro" id="IPR002110">
    <property type="entry name" value="Ankyrin_rpt"/>
</dbReference>
<evidence type="ECO:0000313" key="6">
    <source>
        <dbReference type="Proteomes" id="UP000799302"/>
    </source>
</evidence>
<gene>
    <name evidence="5" type="ORF">BT63DRAFT_461237</name>
</gene>
<dbReference type="PANTHER" id="PTHR24198">
    <property type="entry name" value="ANKYRIN REPEAT AND PROTEIN KINASE DOMAIN-CONTAINING PROTEIN"/>
    <property type="match status" value="1"/>
</dbReference>